<name>A7THG0_VANPO</name>
<dbReference type="SMART" id="SM00220">
    <property type="entry name" value="S_TKc"/>
    <property type="match status" value="1"/>
</dbReference>
<dbReference type="InterPro" id="IPR011009">
    <property type="entry name" value="Kinase-like_dom_sf"/>
</dbReference>
<evidence type="ECO:0000256" key="7">
    <source>
        <dbReference type="ARBA" id="ARBA00022741"/>
    </source>
</evidence>
<dbReference type="PANTHER" id="PTHR22967">
    <property type="entry name" value="SERINE/THREONINE PROTEIN KINASE"/>
    <property type="match status" value="1"/>
</dbReference>
<dbReference type="GO" id="GO:0000147">
    <property type="term" value="P:actin cortical patch assembly"/>
    <property type="evidence" value="ECO:0007669"/>
    <property type="project" value="EnsemblFungi"/>
</dbReference>
<dbReference type="GO" id="GO:0030479">
    <property type="term" value="C:actin cortical patch"/>
    <property type="evidence" value="ECO:0007669"/>
    <property type="project" value="UniProtKB-SubCell"/>
</dbReference>
<dbReference type="SUPFAM" id="SSF56112">
    <property type="entry name" value="Protein kinase-like (PK-like)"/>
    <property type="match status" value="1"/>
</dbReference>
<dbReference type="KEGG" id="vpo:Kpol_1039p33"/>
<dbReference type="GO" id="GO:1900186">
    <property type="term" value="P:negative regulation of clathrin-dependent endocytosis"/>
    <property type="evidence" value="ECO:0007669"/>
    <property type="project" value="EnsemblFungi"/>
</dbReference>
<dbReference type="EMBL" id="DS480391">
    <property type="protein sequence ID" value="EDO18284.1"/>
    <property type="molecule type" value="Genomic_DNA"/>
</dbReference>
<evidence type="ECO:0000256" key="2">
    <source>
        <dbReference type="ARBA" id="ARBA00012513"/>
    </source>
</evidence>
<comment type="subunit">
    <text evidence="13">Interacts with ABP1, which is required for proper actin patch localization.</text>
</comment>
<accession>A7THG0</accession>
<dbReference type="FunFam" id="1.10.510.10:FF:000441">
    <property type="entry name" value="Serine/threonine protein kinase"/>
    <property type="match status" value="1"/>
</dbReference>
<evidence type="ECO:0000256" key="4">
    <source>
        <dbReference type="ARBA" id="ARBA00022527"/>
    </source>
</evidence>
<evidence type="ECO:0000256" key="5">
    <source>
        <dbReference type="ARBA" id="ARBA00022553"/>
    </source>
</evidence>
<evidence type="ECO:0000259" key="15">
    <source>
        <dbReference type="PROSITE" id="PS50011"/>
    </source>
</evidence>
<feature type="compositionally biased region" description="Low complexity" evidence="14">
    <location>
        <begin position="565"/>
        <end position="576"/>
    </location>
</feature>
<keyword evidence="5" id="KW-0597">Phosphoprotein</keyword>
<dbReference type="InParanoid" id="A7THG0"/>
<dbReference type="RefSeq" id="XP_001646142.1">
    <property type="nucleotide sequence ID" value="XM_001646092.1"/>
</dbReference>
<sequence length="701" mass="78624">MNQDQLPLYVPDTVVTVGSHTAKIVKYLASGGYAQVYSAYVTPVDYSPATNIACLKRVVVPDKKSLNALRAEVDALKVLRNKKYVVSYIDSHASKHSGHTGSYEVFVLMEYCSGGSLIDFLNTRLKNRLREQEILHIMTQVAVGVAQMHELQPSLIHRDIKIENILISENGEYKVCDFGSVCGVIRPPRSYEEMKYIQHDIMKNTTAQYRSPEMLDLTKGYQINEKSDIWALGVFLFKLCYYTTPFEKEGEKAILKSQFQYPAYPVYSDSLKNVIRVLLSVDPFKRPNICQLIEELSRLQGIVPPMKNFYLSRALETSSLMQPLQNNSYKVPISDIQDKHKRQIPNIQSSPEKLPSIQSTSNGMTTNKILTRQTSPDIENLKSKSSSNYYKSGKNYGSEAITSGSIEKDSQFNNSNLYSEKPNLYYRSKDQLDTSNRENSTINDVPGQIEKYGDWSSVYRKTRNSTLHIGRSRSSSLDSTSSSSLSVESYTAEPLSKNSTGISLVRTLSKKLKNVITGEKRSVSPVRSRQNTGGSSRSVFTVLHEGFTGGNSRISSSEHTIRGPSSSSHKSRVSSSTKNFEEGFIRKHVDIVEESAEPKVGIKLKTTREAKDSIKRRVRELLLVSEDEQYHRTASGYGKYTDVQEIVTNIMTPLVKSTQKTPIDSKNSSPRKKPILPAKPLHLRSQPKQQTAILAGSKVGI</sequence>
<dbReference type="GO" id="GO:0005524">
    <property type="term" value="F:ATP binding"/>
    <property type="evidence" value="ECO:0007669"/>
    <property type="project" value="UniProtKB-KW"/>
</dbReference>
<dbReference type="OMA" id="QEFNYVQ"/>
<dbReference type="OrthoDB" id="2018507at2759"/>
<keyword evidence="17" id="KW-1185">Reference proteome</keyword>
<keyword evidence="8" id="KW-0418">Kinase</keyword>
<feature type="region of interest" description="Disordered" evidence="14">
    <location>
        <begin position="345"/>
        <end position="392"/>
    </location>
</feature>
<dbReference type="eggNOG" id="KOG1989">
    <property type="taxonomic scope" value="Eukaryota"/>
</dbReference>
<dbReference type="AlphaFoldDB" id="A7THG0"/>
<proteinExistence type="predicted"/>
<comment type="catalytic activity">
    <reaction evidence="11">
        <text>L-threonyl-[protein] + ATP = O-phospho-L-threonyl-[protein] + ADP + H(+)</text>
        <dbReference type="Rhea" id="RHEA:46608"/>
        <dbReference type="Rhea" id="RHEA-COMP:11060"/>
        <dbReference type="Rhea" id="RHEA-COMP:11605"/>
        <dbReference type="ChEBI" id="CHEBI:15378"/>
        <dbReference type="ChEBI" id="CHEBI:30013"/>
        <dbReference type="ChEBI" id="CHEBI:30616"/>
        <dbReference type="ChEBI" id="CHEBI:61977"/>
        <dbReference type="ChEBI" id="CHEBI:456216"/>
        <dbReference type="EC" id="2.7.11.1"/>
    </reaction>
</comment>
<reference evidence="16 17" key="1">
    <citation type="journal article" date="2007" name="Proc. Natl. Acad. Sci. U.S.A.">
        <title>Independent sorting-out of thousands of duplicated gene pairs in two yeast species descended from a whole-genome duplication.</title>
        <authorList>
            <person name="Scannell D.R."/>
            <person name="Frank A.C."/>
            <person name="Conant G.C."/>
            <person name="Byrne K.P."/>
            <person name="Woolfit M."/>
            <person name="Wolfe K.H."/>
        </authorList>
    </citation>
    <scope>NUCLEOTIDE SEQUENCE [LARGE SCALE GENOMIC DNA]</scope>
    <source>
        <strain evidence="17">ATCC 22028 / DSM 70294 / BCRC 21397 / CBS 2163 / NBRC 10782 / NRRL Y-8283 / UCD 57-17</strain>
    </source>
</reference>
<dbReference type="STRING" id="436907.A7THG0"/>
<feature type="compositionally biased region" description="Polar residues" evidence="14">
    <location>
        <begin position="345"/>
        <end position="377"/>
    </location>
</feature>
<evidence type="ECO:0000256" key="14">
    <source>
        <dbReference type="SAM" id="MobiDB-lite"/>
    </source>
</evidence>
<evidence type="ECO:0000256" key="12">
    <source>
        <dbReference type="ARBA" id="ARBA00048679"/>
    </source>
</evidence>
<feature type="compositionally biased region" description="Polar residues" evidence="14">
    <location>
        <begin position="657"/>
        <end position="668"/>
    </location>
</feature>
<keyword evidence="7" id="KW-0547">Nucleotide-binding</keyword>
<dbReference type="FunCoup" id="A7THG0">
    <property type="interactions" value="251"/>
</dbReference>
<evidence type="ECO:0000256" key="13">
    <source>
        <dbReference type="ARBA" id="ARBA00065090"/>
    </source>
</evidence>
<evidence type="ECO:0000256" key="11">
    <source>
        <dbReference type="ARBA" id="ARBA00047899"/>
    </source>
</evidence>
<protein>
    <recommendedName>
        <fullName evidence="2">non-specific serine/threonine protein kinase</fullName>
        <ecNumber evidence="2">2.7.11.1</ecNumber>
    </recommendedName>
</protein>
<gene>
    <name evidence="16" type="ORF">Kpol_1039p33</name>
</gene>
<feature type="domain" description="Protein kinase" evidence="15">
    <location>
        <begin position="22"/>
        <end position="299"/>
    </location>
</feature>
<keyword evidence="10" id="KW-0206">Cytoskeleton</keyword>
<dbReference type="GO" id="GO:0004674">
    <property type="term" value="F:protein serine/threonine kinase activity"/>
    <property type="evidence" value="ECO:0007669"/>
    <property type="project" value="UniProtKB-KW"/>
</dbReference>
<evidence type="ECO:0000256" key="9">
    <source>
        <dbReference type="ARBA" id="ARBA00022840"/>
    </source>
</evidence>
<dbReference type="GeneID" id="5546561"/>
<keyword evidence="3" id="KW-0963">Cytoplasm</keyword>
<dbReference type="PROSITE" id="PS50011">
    <property type="entry name" value="PROTEIN_KINASE_DOM"/>
    <property type="match status" value="1"/>
</dbReference>
<evidence type="ECO:0000256" key="6">
    <source>
        <dbReference type="ARBA" id="ARBA00022679"/>
    </source>
</evidence>
<dbReference type="HOGENOM" id="CLU_011638_2_0_1"/>
<dbReference type="InterPro" id="IPR008271">
    <property type="entry name" value="Ser/Thr_kinase_AS"/>
</dbReference>
<dbReference type="InterPro" id="IPR000719">
    <property type="entry name" value="Prot_kinase_dom"/>
</dbReference>
<comment type="catalytic activity">
    <reaction evidence="12">
        <text>L-seryl-[protein] + ATP = O-phospho-L-seryl-[protein] + ADP + H(+)</text>
        <dbReference type="Rhea" id="RHEA:17989"/>
        <dbReference type="Rhea" id="RHEA-COMP:9863"/>
        <dbReference type="Rhea" id="RHEA-COMP:11604"/>
        <dbReference type="ChEBI" id="CHEBI:15378"/>
        <dbReference type="ChEBI" id="CHEBI:29999"/>
        <dbReference type="ChEBI" id="CHEBI:30616"/>
        <dbReference type="ChEBI" id="CHEBI:83421"/>
        <dbReference type="ChEBI" id="CHEBI:456216"/>
        <dbReference type="EC" id="2.7.11.1"/>
    </reaction>
</comment>
<keyword evidence="9" id="KW-0067">ATP-binding</keyword>
<dbReference type="Gene3D" id="1.10.510.10">
    <property type="entry name" value="Transferase(Phosphotransferase) domain 1"/>
    <property type="match status" value="1"/>
</dbReference>
<feature type="compositionally biased region" description="Low complexity" evidence="14">
    <location>
        <begin position="383"/>
        <end position="392"/>
    </location>
</feature>
<evidence type="ECO:0000256" key="10">
    <source>
        <dbReference type="ARBA" id="ARBA00023212"/>
    </source>
</evidence>
<evidence type="ECO:0000256" key="8">
    <source>
        <dbReference type="ARBA" id="ARBA00022777"/>
    </source>
</evidence>
<evidence type="ECO:0000256" key="3">
    <source>
        <dbReference type="ARBA" id="ARBA00022490"/>
    </source>
</evidence>
<dbReference type="PhylomeDB" id="A7THG0"/>
<organism evidence="17">
    <name type="scientific">Vanderwaltozyma polyspora (strain ATCC 22028 / DSM 70294 / BCRC 21397 / CBS 2163 / NBRC 10782 / NRRL Y-8283 / UCD 57-17)</name>
    <name type="common">Kluyveromyces polysporus</name>
    <dbReference type="NCBI Taxonomy" id="436907"/>
    <lineage>
        <taxon>Eukaryota</taxon>
        <taxon>Fungi</taxon>
        <taxon>Dikarya</taxon>
        <taxon>Ascomycota</taxon>
        <taxon>Saccharomycotina</taxon>
        <taxon>Saccharomycetes</taxon>
        <taxon>Saccharomycetales</taxon>
        <taxon>Saccharomycetaceae</taxon>
        <taxon>Vanderwaltozyma</taxon>
    </lineage>
</organism>
<dbReference type="Pfam" id="PF00069">
    <property type="entry name" value="Pkinase"/>
    <property type="match status" value="1"/>
</dbReference>
<dbReference type="Proteomes" id="UP000000267">
    <property type="component" value="Unassembled WGS sequence"/>
</dbReference>
<dbReference type="EC" id="2.7.11.1" evidence="2"/>
<comment type="subcellular location">
    <subcellularLocation>
        <location evidence="1">Cytoplasm</location>
        <location evidence="1">Cytoskeleton</location>
        <location evidence="1">Actin patch</location>
    </subcellularLocation>
</comment>
<evidence type="ECO:0000256" key="1">
    <source>
        <dbReference type="ARBA" id="ARBA00004134"/>
    </source>
</evidence>
<evidence type="ECO:0000313" key="17">
    <source>
        <dbReference type="Proteomes" id="UP000000267"/>
    </source>
</evidence>
<dbReference type="GO" id="GO:0007015">
    <property type="term" value="P:actin filament organization"/>
    <property type="evidence" value="ECO:0007669"/>
    <property type="project" value="TreeGrafter"/>
</dbReference>
<dbReference type="PROSITE" id="PS00108">
    <property type="entry name" value="PROTEIN_KINASE_ST"/>
    <property type="match status" value="1"/>
</dbReference>
<dbReference type="GO" id="GO:0120133">
    <property type="term" value="P:negative regulation of actin cortical patch assembly"/>
    <property type="evidence" value="ECO:0007669"/>
    <property type="project" value="EnsemblFungi"/>
</dbReference>
<dbReference type="GO" id="GO:0031333">
    <property type="term" value="P:negative regulation of protein-containing complex assembly"/>
    <property type="evidence" value="ECO:0007669"/>
    <property type="project" value="EnsemblFungi"/>
</dbReference>
<keyword evidence="4" id="KW-0723">Serine/threonine-protein kinase</keyword>
<dbReference type="PANTHER" id="PTHR22967:SF57">
    <property type="entry name" value="AUXILIN, ISOFORM A-RELATED"/>
    <property type="match status" value="1"/>
</dbReference>
<feature type="region of interest" description="Disordered" evidence="14">
    <location>
        <begin position="550"/>
        <end position="577"/>
    </location>
</feature>
<evidence type="ECO:0000313" key="16">
    <source>
        <dbReference type="EMBL" id="EDO18284.1"/>
    </source>
</evidence>
<keyword evidence="6" id="KW-0808">Transferase</keyword>
<feature type="region of interest" description="Disordered" evidence="14">
    <location>
        <begin position="657"/>
        <end position="701"/>
    </location>
</feature>